<gene>
    <name evidence="3" type="ORF">COU35_04895</name>
</gene>
<name>A0A2H0TP98_9BACT</name>
<feature type="transmembrane region" description="Helical" evidence="2">
    <location>
        <begin position="28"/>
        <end position="51"/>
    </location>
</feature>
<keyword evidence="2" id="KW-0812">Transmembrane</keyword>
<sequence>MDNQSPISPPMAQPQTSAPMPEPKHGKLGMFVTILVTALVVGGGVYAWQYFGTFAETQRLNSALTSTQDELGRQMNRVAALQTENDDSMTTLEEAQRNLIEFRVVKPQIILPADGEEVQGPSIVVKGTALSGQRVAAYINYDTKIPRCLAGIETYANGGVAVADADGNFELELQEACSRDIALYVSAPPKAFEFDLCYPQGSISNVVQFTIVGELPAVCNQ</sequence>
<keyword evidence="2" id="KW-0472">Membrane</keyword>
<evidence type="ECO:0000313" key="3">
    <source>
        <dbReference type="EMBL" id="PIR73964.1"/>
    </source>
</evidence>
<dbReference type="EMBL" id="PFCB01000033">
    <property type="protein sequence ID" value="PIR73964.1"/>
    <property type="molecule type" value="Genomic_DNA"/>
</dbReference>
<dbReference type="Proteomes" id="UP000230154">
    <property type="component" value="Unassembled WGS sequence"/>
</dbReference>
<protein>
    <submittedName>
        <fullName evidence="3">Uncharacterized protein</fullName>
    </submittedName>
</protein>
<feature type="region of interest" description="Disordered" evidence="1">
    <location>
        <begin position="1"/>
        <end position="23"/>
    </location>
</feature>
<accession>A0A2H0TP98</accession>
<proteinExistence type="predicted"/>
<keyword evidence="2" id="KW-1133">Transmembrane helix</keyword>
<organism evidence="3 4">
    <name type="scientific">Candidatus Magasanikbacteria bacterium CG10_big_fil_rev_8_21_14_0_10_47_10</name>
    <dbReference type="NCBI Taxonomy" id="1974652"/>
    <lineage>
        <taxon>Bacteria</taxon>
        <taxon>Candidatus Magasanikiibacteriota</taxon>
    </lineage>
</organism>
<evidence type="ECO:0000256" key="1">
    <source>
        <dbReference type="SAM" id="MobiDB-lite"/>
    </source>
</evidence>
<evidence type="ECO:0000256" key="2">
    <source>
        <dbReference type="SAM" id="Phobius"/>
    </source>
</evidence>
<comment type="caution">
    <text evidence="3">The sequence shown here is derived from an EMBL/GenBank/DDBJ whole genome shotgun (WGS) entry which is preliminary data.</text>
</comment>
<dbReference type="AlphaFoldDB" id="A0A2H0TP98"/>
<reference evidence="4" key="1">
    <citation type="submission" date="2017-09" db="EMBL/GenBank/DDBJ databases">
        <title>Depth-based differentiation of microbial function through sediment-hosted aquifers and enrichment of novel symbionts in the deep terrestrial subsurface.</title>
        <authorList>
            <person name="Probst A.J."/>
            <person name="Ladd B."/>
            <person name="Jarett J.K."/>
            <person name="Geller-Mcgrath D.E."/>
            <person name="Sieber C.M.K."/>
            <person name="Emerson J.B."/>
            <person name="Anantharaman K."/>
            <person name="Thomas B.C."/>
            <person name="Malmstrom R."/>
            <person name="Stieglmeier M."/>
            <person name="Klingl A."/>
            <person name="Woyke T."/>
            <person name="Ryan C.M."/>
            <person name="Banfield J.F."/>
        </authorList>
    </citation>
    <scope>NUCLEOTIDE SEQUENCE [LARGE SCALE GENOMIC DNA]</scope>
</reference>
<evidence type="ECO:0000313" key="4">
    <source>
        <dbReference type="Proteomes" id="UP000230154"/>
    </source>
</evidence>